<reference evidence="3 4" key="1">
    <citation type="submission" date="2019-02" db="EMBL/GenBank/DDBJ databases">
        <title>Deep-cultivation of Planctomycetes and their phenomic and genomic characterization uncovers novel biology.</title>
        <authorList>
            <person name="Wiegand S."/>
            <person name="Jogler M."/>
            <person name="Boedeker C."/>
            <person name="Pinto D."/>
            <person name="Vollmers J."/>
            <person name="Rivas-Marin E."/>
            <person name="Kohn T."/>
            <person name="Peeters S.H."/>
            <person name="Heuer A."/>
            <person name="Rast P."/>
            <person name="Oberbeckmann S."/>
            <person name="Bunk B."/>
            <person name="Jeske O."/>
            <person name="Meyerdierks A."/>
            <person name="Storesund J.E."/>
            <person name="Kallscheuer N."/>
            <person name="Luecker S."/>
            <person name="Lage O.M."/>
            <person name="Pohl T."/>
            <person name="Merkel B.J."/>
            <person name="Hornburger P."/>
            <person name="Mueller R.-W."/>
            <person name="Bruemmer F."/>
            <person name="Labrenz M."/>
            <person name="Spormann A.M."/>
            <person name="Op den Camp H."/>
            <person name="Overmann J."/>
            <person name="Amann R."/>
            <person name="Jetten M.S.M."/>
            <person name="Mascher T."/>
            <person name="Medema M.H."/>
            <person name="Devos D.P."/>
            <person name="Kaster A.-K."/>
            <person name="Ovreas L."/>
            <person name="Rohde M."/>
            <person name="Galperin M.Y."/>
            <person name="Jogler C."/>
        </authorList>
    </citation>
    <scope>NUCLEOTIDE SEQUENCE [LARGE SCALE GENOMIC DNA]</scope>
    <source>
        <strain evidence="3 4">TBK1r</strain>
    </source>
</reference>
<protein>
    <submittedName>
        <fullName evidence="3">Polysaccharide pyruvyl transferase</fullName>
    </submittedName>
</protein>
<evidence type="ECO:0000313" key="4">
    <source>
        <dbReference type="Proteomes" id="UP000318081"/>
    </source>
</evidence>
<evidence type="ECO:0000259" key="2">
    <source>
        <dbReference type="Pfam" id="PF04230"/>
    </source>
</evidence>
<sequence length="426" mass="47445">MASLERNSISRRKLLALLAATATSQSVTGAEPAGPKHILLRSSWQTVNIGDIAHTPGVLRILETHLPEVKVTLWPSKVDNGVEALLTSRFPKLRIAKRPDQLKAAFDDCDFLLHGSGASLVAERDVVRWAKETGKPYGIYGITLPPKKSSATQATSAAAMAETIRVLSDAAFVFFRDSHSLALAKAKGCKTPIMQFGPDGAFACDLRDDEKADAFLAEHGLETGKFLCCIPRLRYTPYWLIKDRPFDPVKHARNEQMKEHDHAQLRAAIMEITKTTDLKVLLCPEDQTQMQVGKDLILDRLPADVRQRVVWRPNYWLTGEAVSVYVRSAGLFGNEMHSPIMCIGHGVPAIVCRWAEQTSKGYMWEDIGLGEWLFNLDDPADVPDIVPAILDLARNLESARQKARAAQQRVERYQAETMAVLRDELR</sequence>
<keyword evidence="4" id="KW-1185">Reference proteome</keyword>
<accession>A0ABX5XSN8</accession>
<evidence type="ECO:0000313" key="3">
    <source>
        <dbReference type="EMBL" id="QDV84762.1"/>
    </source>
</evidence>
<proteinExistence type="predicted"/>
<dbReference type="GO" id="GO:0016740">
    <property type="term" value="F:transferase activity"/>
    <property type="evidence" value="ECO:0007669"/>
    <property type="project" value="UniProtKB-KW"/>
</dbReference>
<keyword evidence="3" id="KW-0808">Transferase</keyword>
<gene>
    <name evidence="3" type="ORF">TBK1r_37140</name>
</gene>
<feature type="domain" description="Polysaccharide pyruvyl transferase" evidence="2">
    <location>
        <begin position="48"/>
        <end position="354"/>
    </location>
</feature>
<dbReference type="EMBL" id="CP036432">
    <property type="protein sequence ID" value="QDV84762.1"/>
    <property type="molecule type" value="Genomic_DNA"/>
</dbReference>
<dbReference type="Proteomes" id="UP000318081">
    <property type="component" value="Chromosome"/>
</dbReference>
<dbReference type="InterPro" id="IPR007345">
    <property type="entry name" value="Polysacch_pyruvyl_Trfase"/>
</dbReference>
<evidence type="ECO:0000256" key="1">
    <source>
        <dbReference type="SAM" id="Coils"/>
    </source>
</evidence>
<dbReference type="Pfam" id="PF04230">
    <property type="entry name" value="PS_pyruv_trans"/>
    <property type="match status" value="1"/>
</dbReference>
<name>A0ABX5XSN8_9BACT</name>
<feature type="coiled-coil region" evidence="1">
    <location>
        <begin position="389"/>
        <end position="416"/>
    </location>
</feature>
<organism evidence="3 4">
    <name type="scientific">Stieleria magnilauensis</name>
    <dbReference type="NCBI Taxonomy" id="2527963"/>
    <lineage>
        <taxon>Bacteria</taxon>
        <taxon>Pseudomonadati</taxon>
        <taxon>Planctomycetota</taxon>
        <taxon>Planctomycetia</taxon>
        <taxon>Pirellulales</taxon>
        <taxon>Pirellulaceae</taxon>
        <taxon>Stieleria</taxon>
    </lineage>
</organism>
<keyword evidence="1" id="KW-0175">Coiled coil</keyword>
<dbReference type="RefSeq" id="WP_145213434.1">
    <property type="nucleotide sequence ID" value="NZ_CP036432.1"/>
</dbReference>